<keyword evidence="3" id="KW-1185">Reference proteome</keyword>
<dbReference type="GO" id="GO:0004672">
    <property type="term" value="F:protein kinase activity"/>
    <property type="evidence" value="ECO:0007669"/>
    <property type="project" value="InterPro"/>
</dbReference>
<evidence type="ECO:0000313" key="2">
    <source>
        <dbReference type="EMBL" id="KEY74914.1"/>
    </source>
</evidence>
<dbReference type="SMART" id="SM00220">
    <property type="entry name" value="S_TKc"/>
    <property type="match status" value="1"/>
</dbReference>
<dbReference type="PROSITE" id="PS00108">
    <property type="entry name" value="PROTEIN_KINASE_ST"/>
    <property type="match status" value="1"/>
</dbReference>
<dbReference type="GO" id="GO:0007165">
    <property type="term" value="P:signal transduction"/>
    <property type="evidence" value="ECO:0007669"/>
    <property type="project" value="TreeGrafter"/>
</dbReference>
<dbReference type="OrthoDB" id="626167at2759"/>
<dbReference type="GO" id="GO:0005524">
    <property type="term" value="F:ATP binding"/>
    <property type="evidence" value="ECO:0007669"/>
    <property type="project" value="InterPro"/>
</dbReference>
<dbReference type="PANTHER" id="PTHR23257:SF706">
    <property type="entry name" value="PROTO-ONCOGENE SERINE_THREONINE-PROTEIN KINASE MOS"/>
    <property type="match status" value="1"/>
</dbReference>
<sequence>MADFQSLSVYSAVDSTTELVNRPDKSYAVKGQAEFFAVAIALDVPILGAHNNVIASMSTLAAGAGASFAVFASVEEMNLNPDQDTVNASPNVRKWISEAKSGDRFCRYVAKKIVTAQDSAADDSRQLAAAINEIRILSNETIRECGFIVSMLGTSWSESSSFGRFLPQVLLEAADEGTLAEYLPAVDLDFRSQLAIAMEIGRGLQFLHAHGIVHADLKPANVLVFTTGWIATKWNYDYKSNKSFQAKIGSYPWISPELDNNELVSLEDLHKADINCLGLLTASIFMKGGLPFEGLTMDQVSEIKTRPVEHAESTVTTVLRNIENETTLDEYQKEYIMAYLTGTYAPASASILSIAAIQSFLFLGIMQGLGHAKPSIPLEWFPDLRDDVDTYLLRDAFKAFHRKHSKRTNQDADETESEKPEILTNLRKILDEVMSIKIGDPEFEKTLADAFQDHSITPSHIRKFGTPRNAEESFEDIEDFVNRMEEVFTQAILKVPDVRFPRLSRLKTTANLYP</sequence>
<dbReference type="AlphaFoldDB" id="A0A084BBI5"/>
<dbReference type="PROSITE" id="PS50011">
    <property type="entry name" value="PROTEIN_KINASE_DOM"/>
    <property type="match status" value="1"/>
</dbReference>
<dbReference type="InterPro" id="IPR011009">
    <property type="entry name" value="Kinase-like_dom_sf"/>
</dbReference>
<dbReference type="Proteomes" id="UP000028045">
    <property type="component" value="Unassembled WGS sequence"/>
</dbReference>
<feature type="domain" description="Protein kinase" evidence="1">
    <location>
        <begin position="56"/>
        <end position="457"/>
    </location>
</feature>
<evidence type="ECO:0000313" key="3">
    <source>
        <dbReference type="Proteomes" id="UP000028045"/>
    </source>
</evidence>
<dbReference type="InterPro" id="IPR008271">
    <property type="entry name" value="Ser/Thr_kinase_AS"/>
</dbReference>
<name>A0A084BBI5_STACB</name>
<proteinExistence type="predicted"/>
<dbReference type="SUPFAM" id="SSF56112">
    <property type="entry name" value="Protein kinase-like (PK-like)"/>
    <property type="match status" value="1"/>
</dbReference>
<dbReference type="HOGENOM" id="CLU_530158_0_0_1"/>
<dbReference type="InterPro" id="IPR000719">
    <property type="entry name" value="Prot_kinase_dom"/>
</dbReference>
<organism evidence="2 3">
    <name type="scientific">Stachybotrys chartarum (strain CBS 109288 / IBT 7711)</name>
    <name type="common">Toxic black mold</name>
    <name type="synonym">Stilbospora chartarum</name>
    <dbReference type="NCBI Taxonomy" id="1280523"/>
    <lineage>
        <taxon>Eukaryota</taxon>
        <taxon>Fungi</taxon>
        <taxon>Dikarya</taxon>
        <taxon>Ascomycota</taxon>
        <taxon>Pezizomycotina</taxon>
        <taxon>Sordariomycetes</taxon>
        <taxon>Hypocreomycetidae</taxon>
        <taxon>Hypocreales</taxon>
        <taxon>Stachybotryaceae</taxon>
        <taxon>Stachybotrys</taxon>
    </lineage>
</organism>
<dbReference type="EMBL" id="KL647405">
    <property type="protein sequence ID" value="KEY74914.1"/>
    <property type="molecule type" value="Genomic_DNA"/>
</dbReference>
<dbReference type="Gene3D" id="1.10.510.10">
    <property type="entry name" value="Transferase(Phosphotransferase) domain 1"/>
    <property type="match status" value="1"/>
</dbReference>
<gene>
    <name evidence="2" type="ORF">S7711_01269</name>
</gene>
<dbReference type="GO" id="GO:0005737">
    <property type="term" value="C:cytoplasm"/>
    <property type="evidence" value="ECO:0007669"/>
    <property type="project" value="TreeGrafter"/>
</dbReference>
<dbReference type="PANTHER" id="PTHR23257">
    <property type="entry name" value="SERINE-THREONINE PROTEIN KINASE"/>
    <property type="match status" value="1"/>
</dbReference>
<protein>
    <recommendedName>
        <fullName evidence="1">Protein kinase domain-containing protein</fullName>
    </recommendedName>
</protein>
<accession>A0A084BBI5</accession>
<dbReference type="InterPro" id="IPR050167">
    <property type="entry name" value="Ser_Thr_protein_kinase"/>
</dbReference>
<dbReference type="Pfam" id="PF00069">
    <property type="entry name" value="Pkinase"/>
    <property type="match status" value="1"/>
</dbReference>
<evidence type="ECO:0000259" key="1">
    <source>
        <dbReference type="PROSITE" id="PS50011"/>
    </source>
</evidence>
<reference evidence="2 3" key="1">
    <citation type="journal article" date="2014" name="BMC Genomics">
        <title>Comparative genome sequencing reveals chemotype-specific gene clusters in the toxigenic black mold Stachybotrys.</title>
        <authorList>
            <person name="Semeiks J."/>
            <person name="Borek D."/>
            <person name="Otwinowski Z."/>
            <person name="Grishin N.V."/>
        </authorList>
    </citation>
    <scope>NUCLEOTIDE SEQUENCE [LARGE SCALE GENOMIC DNA]</scope>
    <source>
        <strain evidence="3">CBS 109288 / IBT 7711</strain>
    </source>
</reference>